<feature type="compositionally biased region" description="Polar residues" evidence="1">
    <location>
        <begin position="669"/>
        <end position="679"/>
    </location>
</feature>
<dbReference type="Proteomes" id="UP000822476">
    <property type="component" value="Unassembled WGS sequence"/>
</dbReference>
<feature type="compositionally biased region" description="Basic and acidic residues" evidence="1">
    <location>
        <begin position="717"/>
        <end position="727"/>
    </location>
</feature>
<comment type="caution">
    <text evidence="2">The sequence shown here is derived from an EMBL/GenBank/DDBJ whole genome shotgun (WGS) entry which is preliminary data.</text>
</comment>
<keyword evidence="3" id="KW-1185">Reference proteome</keyword>
<feature type="region of interest" description="Disordered" evidence="1">
    <location>
        <begin position="669"/>
        <end position="774"/>
    </location>
</feature>
<evidence type="ECO:0000313" key="2">
    <source>
        <dbReference type="EMBL" id="KAF7256882.1"/>
    </source>
</evidence>
<feature type="compositionally biased region" description="Polar residues" evidence="1">
    <location>
        <begin position="761"/>
        <end position="770"/>
    </location>
</feature>
<feature type="compositionally biased region" description="Basic and acidic residues" evidence="1">
    <location>
        <begin position="1509"/>
        <end position="1518"/>
    </location>
</feature>
<feature type="compositionally biased region" description="Basic residues" evidence="1">
    <location>
        <begin position="1535"/>
        <end position="1552"/>
    </location>
</feature>
<dbReference type="Gene3D" id="1.20.58.60">
    <property type="match status" value="1"/>
</dbReference>
<organism evidence="2 3">
    <name type="scientific">Paragonimus skrjabini miyazakii</name>
    <dbReference type="NCBI Taxonomy" id="59628"/>
    <lineage>
        <taxon>Eukaryota</taxon>
        <taxon>Metazoa</taxon>
        <taxon>Spiralia</taxon>
        <taxon>Lophotrochozoa</taxon>
        <taxon>Platyhelminthes</taxon>
        <taxon>Trematoda</taxon>
        <taxon>Digenea</taxon>
        <taxon>Plagiorchiida</taxon>
        <taxon>Troglotremata</taxon>
        <taxon>Troglotrematidae</taxon>
        <taxon>Paragonimus</taxon>
    </lineage>
</organism>
<proteinExistence type="predicted"/>
<accession>A0A8S9YQ74</accession>
<dbReference type="Gene3D" id="2.30.30.40">
    <property type="entry name" value="SH3 Domains"/>
    <property type="match status" value="1"/>
</dbReference>
<name>A0A8S9YQ74_9TREM</name>
<feature type="region of interest" description="Disordered" evidence="1">
    <location>
        <begin position="1498"/>
        <end position="1518"/>
    </location>
</feature>
<feature type="region of interest" description="Disordered" evidence="1">
    <location>
        <begin position="35"/>
        <end position="54"/>
    </location>
</feature>
<reference evidence="2" key="1">
    <citation type="submission" date="2019-07" db="EMBL/GenBank/DDBJ databases">
        <title>Annotation for the trematode Paragonimus miyazaki's.</title>
        <authorList>
            <person name="Choi Y.-J."/>
        </authorList>
    </citation>
    <scope>NUCLEOTIDE SEQUENCE</scope>
    <source>
        <strain evidence="2">Japan</strain>
    </source>
</reference>
<dbReference type="EMBL" id="JTDE01002786">
    <property type="protein sequence ID" value="KAF7256882.1"/>
    <property type="molecule type" value="Genomic_DNA"/>
</dbReference>
<evidence type="ECO:0000256" key="1">
    <source>
        <dbReference type="SAM" id="MobiDB-lite"/>
    </source>
</evidence>
<dbReference type="OrthoDB" id="6244852at2759"/>
<feature type="region of interest" description="Disordered" evidence="1">
    <location>
        <begin position="1533"/>
        <end position="1560"/>
    </location>
</feature>
<sequence length="1629" mass="183883">MAMEPDENETSYYANIFQSEPTCVERARLLVDASLRKQENEPRQPSALSPEPGTVRERVQNVQERLRGNIDALDYLRGISGLEKPFTHLVEDILRTALVMSQENNVSYPQAVYGHNMNEKVDRCWTYINQLTDTVHWHVQHAVRFHKFHHDMKTAQWELTHLTEQSNKSLKKLETAEMLSMDQLEQTDRLIEHLLAKLKQLITTARDLCIQSREVAPLHYRKLLPSGRHSAQVLASMRLPDGSWIHRGDPVKVWSDSLIASQLHHEWQAETEDGLRSATLPSLCLWLTSPESSPGSSVRDARTDYQMTVKQAATAMEVRGEKRNRLFTNNKALAQRFQTDVLTACMDSINDIGRLIFPTYKKYMQYLESIEGEIPVTSLQEMKELTGHMKPLLDYGEPDDLLLFGELSRKPLRVANRDAALSAQELSQLARTLRLWNDLREQLKEAKKTSSMRSVSKEVLGTVSHSTQEARKLRSFDARRLRSTSVEYPSHTIVDLMPNGAVPTDSGCLTEELVTSFAEPAPKTFRVLQNGSTQLLDTSETDETLRSRTERYDRMKRAHSQPVGMAVDTRDLMTQITTPYLPSFVNCPNCSLPYEVGIYDSNLDVSTVERVQSAEPMHFYRTRSPSVSPTRIRTYAGERTPVPSDYSPTLQIRNERRLADSSPILTKLADSTVSSQTERNATRGRRKLFKFGGNRSQSVSAAETTASSGIGSSPDHTMMHEKKESRKQGHPKKQSKTDKIKRPRTPFLQWGKRSKSKVQELRNSGTNTESSVHERTYLKDKHDQHGGEGVAQPILRSRSWIQQGTPWGYGPPLHERWHPMVGYMSPPEHRLARVPRVQSHSERVLARACRPKLVTQSNYFTTSPERALAITTDFHPYNTIDSGIQTDTDMAAGLSDATIIDQSPTVTVTQTSDGLCYQCHRLRSPPVSCDFALQCGQSEQDDQIHLRSPNGQTLDALMQQLSRPLISSGCQTGEEFLTGLRSRLSTESWDVSCQVGVMQRNRGVSVDSRQFSPQKQVRLPPTDASEELKKVPLNKAMPEATTSLLESITRPHPSRFSVECQIGRVLSDTGTGPDMLDAVKILDDNIRDHERDMNEELVEPMIVKSSYEMPRPLQLIGKKLQVGTPWWQESTTTTKAPSVSLVDSACSPFPESKSDSVEKMTMCERDMFVDNQYVNNTAQTDSTGGLAIPQKSTYYSKTVQIQVGFVPQMPDGVISTICTQFDASTRRIPPILCSPLVAHSEASVTKTSASTHIDRRTRSIAQQTNVVLTDPLITTTDVTERVSTGSDPVFLCEQQNVDIQTMAIKQASASTQIGSTTPQPIDKLEIERVYIPSERSYKPVCGDVEPLPTPLITTSELGVQNNFPCPKCKYTSAQMQSIVQTRCKRIQKGSPALFAEGSKKVRDAVYADDDGTQPTSETEVIDDPGVEFVKPETKRSRPRKLGKCKEHRLVVDIGLHTDELENRNEKGRNFIKIRKRRGCSHPNFLLRSEEEEESLITTTSTMTTTSSDQDVHFTRDPSMRPFDSVRMCLLLNPKQHGKRGRHPKQHHYRQRQRNLPEKQKSWSVDDLRVLGSNGVMQTVQREKVSSTYLVNQPERKNQCAGRPVVIERDSSRTSRQLKDRKHARELCAF</sequence>
<gene>
    <name evidence="2" type="ORF">EG68_06366</name>
</gene>
<feature type="compositionally biased region" description="Polar residues" evidence="1">
    <location>
        <begin position="694"/>
        <end position="715"/>
    </location>
</feature>
<evidence type="ECO:0000313" key="3">
    <source>
        <dbReference type="Proteomes" id="UP000822476"/>
    </source>
</evidence>
<feature type="compositionally biased region" description="Low complexity" evidence="1">
    <location>
        <begin position="1498"/>
        <end position="1507"/>
    </location>
</feature>
<protein>
    <submittedName>
        <fullName evidence="2">Uncharacterized protein</fullName>
    </submittedName>
</protein>